<accession>A0ACD5TGP2</accession>
<protein>
    <submittedName>
        <fullName evidence="1">Uncharacterized protein</fullName>
    </submittedName>
</protein>
<name>A0ACD5TGP2_AVESA</name>
<keyword evidence="2" id="KW-1185">Reference proteome</keyword>
<sequence length="201" mass="22339">MGRAGWLRVAAAAGCAAVTCVFATALVARRVEAWRRWRRALAVLRDFEESFATPTERLQRVVNSLAIEMFAGLASEDASKVRMLLTCVDSLPLLPDWSEEGVYYAIDIGGASFRFLKVELGAGSTIVNQKVEHQPIKEELTKGTSEDFFNFIASTLKDFIEREGDEGRALGFTFSFPVRQLSITSGSLIRWTKEFSIEEAC</sequence>
<organism evidence="1 2">
    <name type="scientific">Avena sativa</name>
    <name type="common">Oat</name>
    <dbReference type="NCBI Taxonomy" id="4498"/>
    <lineage>
        <taxon>Eukaryota</taxon>
        <taxon>Viridiplantae</taxon>
        <taxon>Streptophyta</taxon>
        <taxon>Embryophyta</taxon>
        <taxon>Tracheophyta</taxon>
        <taxon>Spermatophyta</taxon>
        <taxon>Magnoliopsida</taxon>
        <taxon>Liliopsida</taxon>
        <taxon>Poales</taxon>
        <taxon>Poaceae</taxon>
        <taxon>BOP clade</taxon>
        <taxon>Pooideae</taxon>
        <taxon>Poodae</taxon>
        <taxon>Poeae</taxon>
        <taxon>Poeae Chloroplast Group 1 (Aveneae type)</taxon>
        <taxon>Aveninae</taxon>
        <taxon>Avena</taxon>
    </lineage>
</organism>
<evidence type="ECO:0000313" key="1">
    <source>
        <dbReference type="EnsemblPlants" id="AVESA.00010b.r2.1AG0051340.1.CDS"/>
    </source>
</evidence>
<reference evidence="1" key="2">
    <citation type="submission" date="2025-09" db="UniProtKB">
        <authorList>
            <consortium name="EnsemblPlants"/>
        </authorList>
    </citation>
    <scope>IDENTIFICATION</scope>
</reference>
<dbReference type="Proteomes" id="UP001732700">
    <property type="component" value="Chromosome 1A"/>
</dbReference>
<reference evidence="1" key="1">
    <citation type="submission" date="2021-05" db="EMBL/GenBank/DDBJ databases">
        <authorList>
            <person name="Scholz U."/>
            <person name="Mascher M."/>
            <person name="Fiebig A."/>
        </authorList>
    </citation>
    <scope>NUCLEOTIDE SEQUENCE [LARGE SCALE GENOMIC DNA]</scope>
</reference>
<evidence type="ECO:0000313" key="2">
    <source>
        <dbReference type="Proteomes" id="UP001732700"/>
    </source>
</evidence>
<proteinExistence type="predicted"/>
<dbReference type="EnsemblPlants" id="AVESA.00010b.r2.1AG0051340.1">
    <property type="protein sequence ID" value="AVESA.00010b.r2.1AG0051340.1.CDS"/>
    <property type="gene ID" value="AVESA.00010b.r2.1AG0051340"/>
</dbReference>